<dbReference type="Proteomes" id="UP001202961">
    <property type="component" value="Unassembled WGS sequence"/>
</dbReference>
<comment type="caution">
    <text evidence="1">The sequence shown here is derived from an EMBL/GenBank/DDBJ whole genome shotgun (WGS) entry which is preliminary data.</text>
</comment>
<reference evidence="1 2" key="1">
    <citation type="journal article" date="2022" name="Syst. Appl. Microbiol.">
        <title>Rhodopirellula aestuarii sp. nov., a novel member of the genus Rhodopirellula isolated from brackish sediments collected in the Tagus River estuary, Portugal.</title>
        <authorList>
            <person name="Vitorino I.R."/>
            <person name="Klimek D."/>
            <person name="Calusinska M."/>
            <person name="Lobo-da-Cunha A."/>
            <person name="Vasconcelos V."/>
            <person name="Lage O.M."/>
        </authorList>
    </citation>
    <scope>NUCLEOTIDE SEQUENCE [LARGE SCALE GENOMIC DNA]</scope>
    <source>
        <strain evidence="1 2">ICT_H3.1</strain>
    </source>
</reference>
<organism evidence="1 2">
    <name type="scientific">Aporhodopirellula aestuarii</name>
    <dbReference type="NCBI Taxonomy" id="2950107"/>
    <lineage>
        <taxon>Bacteria</taxon>
        <taxon>Pseudomonadati</taxon>
        <taxon>Planctomycetota</taxon>
        <taxon>Planctomycetia</taxon>
        <taxon>Pirellulales</taxon>
        <taxon>Pirellulaceae</taxon>
        <taxon>Aporhodopirellula</taxon>
    </lineage>
</organism>
<protein>
    <submittedName>
        <fullName evidence="1">Trm112 family protein</fullName>
    </submittedName>
</protein>
<dbReference type="EMBL" id="JAMQBK010000035">
    <property type="protein sequence ID" value="MCM2371626.1"/>
    <property type="molecule type" value="Genomic_DNA"/>
</dbReference>
<evidence type="ECO:0000313" key="1">
    <source>
        <dbReference type="EMBL" id="MCM2371626.1"/>
    </source>
</evidence>
<dbReference type="SUPFAM" id="SSF158997">
    <property type="entry name" value="Trm112p-like"/>
    <property type="match status" value="1"/>
</dbReference>
<accession>A0ABT0U3X6</accession>
<gene>
    <name evidence="1" type="ORF">NB063_13525</name>
</gene>
<keyword evidence="2" id="KW-1185">Reference proteome</keyword>
<proteinExistence type="predicted"/>
<dbReference type="Gene3D" id="2.20.25.10">
    <property type="match status" value="1"/>
</dbReference>
<dbReference type="RefSeq" id="WP_250929258.1">
    <property type="nucleotide sequence ID" value="NZ_JAMQBK010000035.1"/>
</dbReference>
<sequence>MMITPDILPILRCPCGGDALVLADVHVIERVNAAIAAGTARDQLGTRVEEPIDAGLVNQAGDRLYPVREDIATLIADSAIRISELG</sequence>
<name>A0ABT0U3X6_9BACT</name>
<evidence type="ECO:0000313" key="2">
    <source>
        <dbReference type="Proteomes" id="UP001202961"/>
    </source>
</evidence>